<dbReference type="GeneID" id="109218227"/>
<dbReference type="PANTHER" id="PTHR33057">
    <property type="entry name" value="TRANSCRIPTION REPRESSOR OFP7-RELATED"/>
    <property type="match status" value="1"/>
</dbReference>
<keyword evidence="2 6" id="KW-0678">Repressor</keyword>
<dbReference type="OMA" id="IVCAFAD"/>
<comment type="caution">
    <text evidence="8">The sequence shown here is derived from an EMBL/GenBank/DDBJ whole genome shotgun (WGS) entry which is preliminary data.</text>
</comment>
<accession>A0A1J6JZS4</accession>
<evidence type="ECO:0000256" key="6">
    <source>
        <dbReference type="RuleBase" id="RU367028"/>
    </source>
</evidence>
<proteinExistence type="predicted"/>
<keyword evidence="5 6" id="KW-0539">Nucleus</keyword>
<name>A0A1J6JZS4_NICAT</name>
<reference evidence="8" key="1">
    <citation type="submission" date="2016-11" db="EMBL/GenBank/DDBJ databases">
        <title>The genome of Nicotiana attenuata.</title>
        <authorList>
            <person name="Xu S."/>
            <person name="Brockmoeller T."/>
            <person name="Gaquerel E."/>
            <person name="Navarro A."/>
            <person name="Kuhl H."/>
            <person name="Gase K."/>
            <person name="Ling Z."/>
            <person name="Zhou W."/>
            <person name="Kreitzer C."/>
            <person name="Stanke M."/>
            <person name="Tang H."/>
            <person name="Lyons E."/>
            <person name="Pandey P."/>
            <person name="Pandey S.P."/>
            <person name="Timmermann B."/>
            <person name="Baldwin I.T."/>
        </authorList>
    </citation>
    <scope>NUCLEOTIDE SEQUENCE [LARGE SCALE GENOMIC DNA]</scope>
    <source>
        <strain evidence="8">UT</strain>
    </source>
</reference>
<dbReference type="InterPro" id="IPR006458">
    <property type="entry name" value="Ovate_C"/>
</dbReference>
<comment type="subcellular location">
    <subcellularLocation>
        <location evidence="1 6">Nucleus</location>
    </subcellularLocation>
</comment>
<comment type="function">
    <text evidence="6">Transcriptional repressor that regulates multiple aspects of plant growth and development.</text>
</comment>
<dbReference type="STRING" id="49451.A0A1J6JZS4"/>
<evidence type="ECO:0000259" key="7">
    <source>
        <dbReference type="PROSITE" id="PS51754"/>
    </source>
</evidence>
<gene>
    <name evidence="8" type="primary">OFP12_2</name>
    <name evidence="8" type="ORF">A4A49_40694</name>
</gene>
<dbReference type="GO" id="GO:0005634">
    <property type="term" value="C:nucleus"/>
    <property type="evidence" value="ECO:0007669"/>
    <property type="project" value="UniProtKB-SubCell"/>
</dbReference>
<evidence type="ECO:0000313" key="9">
    <source>
        <dbReference type="Proteomes" id="UP000187609"/>
    </source>
</evidence>
<dbReference type="OrthoDB" id="690912at2759"/>
<dbReference type="Pfam" id="PF04844">
    <property type="entry name" value="Ovate"/>
    <property type="match status" value="1"/>
</dbReference>
<sequence length="215" mass="23874">MPVTLGRNLHFCFTKSKRPIPSQSSNIHENQEHHNMPFFNSLNEFTLECDIEESTIPDFSTVFASQRFFFSSPGNSNSITDSSFMSSSIPSTSSSLQAEVDSEFELTSPAFKAEHQGSETLLDGCTAIPTYSPNPYLDFRRSMQEIVESFNLSDTSANWDTLHELLMCYLALNPKSTHKYIVCAFADLLVSLMASKAASGDSEGVSGFKLDKFTL</sequence>
<evidence type="ECO:0000256" key="3">
    <source>
        <dbReference type="ARBA" id="ARBA00023015"/>
    </source>
</evidence>
<protein>
    <recommendedName>
        <fullName evidence="6">Transcription repressor</fullName>
    </recommendedName>
    <alternativeName>
        <fullName evidence="6">Ovate family protein</fullName>
    </alternativeName>
</protein>
<feature type="domain" description="OVATE" evidence="7">
    <location>
        <begin position="128"/>
        <end position="191"/>
    </location>
</feature>
<evidence type="ECO:0000256" key="5">
    <source>
        <dbReference type="ARBA" id="ARBA00023242"/>
    </source>
</evidence>
<dbReference type="InterPro" id="IPR038933">
    <property type="entry name" value="Ovate"/>
</dbReference>
<keyword evidence="4 6" id="KW-0804">Transcription</keyword>
<dbReference type="AlphaFoldDB" id="A0A1J6JZS4"/>
<dbReference type="KEGG" id="nau:109218227"/>
<dbReference type="PROSITE" id="PS51754">
    <property type="entry name" value="OVATE"/>
    <property type="match status" value="1"/>
</dbReference>
<evidence type="ECO:0000313" key="8">
    <source>
        <dbReference type="EMBL" id="OIT21940.1"/>
    </source>
</evidence>
<dbReference type="NCBIfam" id="TIGR01568">
    <property type="entry name" value="A_thal_3678"/>
    <property type="match status" value="1"/>
</dbReference>
<evidence type="ECO:0000256" key="2">
    <source>
        <dbReference type="ARBA" id="ARBA00022491"/>
    </source>
</evidence>
<organism evidence="8 9">
    <name type="scientific">Nicotiana attenuata</name>
    <name type="common">Coyote tobacco</name>
    <dbReference type="NCBI Taxonomy" id="49451"/>
    <lineage>
        <taxon>Eukaryota</taxon>
        <taxon>Viridiplantae</taxon>
        <taxon>Streptophyta</taxon>
        <taxon>Embryophyta</taxon>
        <taxon>Tracheophyta</taxon>
        <taxon>Spermatophyta</taxon>
        <taxon>Magnoliopsida</taxon>
        <taxon>eudicotyledons</taxon>
        <taxon>Gunneridae</taxon>
        <taxon>Pentapetalae</taxon>
        <taxon>asterids</taxon>
        <taxon>lamiids</taxon>
        <taxon>Solanales</taxon>
        <taxon>Solanaceae</taxon>
        <taxon>Nicotianoideae</taxon>
        <taxon>Nicotianeae</taxon>
        <taxon>Nicotiana</taxon>
    </lineage>
</organism>
<keyword evidence="3 6" id="KW-0805">Transcription regulation</keyword>
<dbReference type="Gramene" id="OIT21940">
    <property type="protein sequence ID" value="OIT21940"/>
    <property type="gene ID" value="A4A49_40694"/>
</dbReference>
<dbReference type="Proteomes" id="UP000187609">
    <property type="component" value="Unassembled WGS sequence"/>
</dbReference>
<dbReference type="EMBL" id="MJEQ01003991">
    <property type="protein sequence ID" value="OIT21940.1"/>
    <property type="molecule type" value="Genomic_DNA"/>
</dbReference>
<evidence type="ECO:0000256" key="4">
    <source>
        <dbReference type="ARBA" id="ARBA00023163"/>
    </source>
</evidence>
<dbReference type="GO" id="GO:0045892">
    <property type="term" value="P:negative regulation of DNA-templated transcription"/>
    <property type="evidence" value="ECO:0007669"/>
    <property type="project" value="UniProtKB-UniRule"/>
</dbReference>
<keyword evidence="9" id="KW-1185">Reference proteome</keyword>
<evidence type="ECO:0000256" key="1">
    <source>
        <dbReference type="ARBA" id="ARBA00004123"/>
    </source>
</evidence>
<dbReference type="PANTHER" id="PTHR33057:SF226">
    <property type="entry name" value="TRANSCRIPTION REPRESSOR"/>
    <property type="match status" value="1"/>
</dbReference>